<evidence type="ECO:0000313" key="1">
    <source>
        <dbReference type="EMBL" id="KAK7679192.1"/>
    </source>
</evidence>
<name>A0AAW0FG32_9APHY</name>
<gene>
    <name evidence="1" type="ORF">QCA50_017770</name>
</gene>
<dbReference type="Proteomes" id="UP001385951">
    <property type="component" value="Unassembled WGS sequence"/>
</dbReference>
<dbReference type="EMBL" id="JASBNA010000062">
    <property type="protein sequence ID" value="KAK7679192.1"/>
    <property type="molecule type" value="Genomic_DNA"/>
</dbReference>
<keyword evidence="2" id="KW-1185">Reference proteome</keyword>
<evidence type="ECO:0000313" key="2">
    <source>
        <dbReference type="Proteomes" id="UP001385951"/>
    </source>
</evidence>
<organism evidence="1 2">
    <name type="scientific">Cerrena zonata</name>
    <dbReference type="NCBI Taxonomy" id="2478898"/>
    <lineage>
        <taxon>Eukaryota</taxon>
        <taxon>Fungi</taxon>
        <taxon>Dikarya</taxon>
        <taxon>Basidiomycota</taxon>
        <taxon>Agaricomycotina</taxon>
        <taxon>Agaricomycetes</taxon>
        <taxon>Polyporales</taxon>
        <taxon>Cerrenaceae</taxon>
        <taxon>Cerrena</taxon>
    </lineage>
</organism>
<accession>A0AAW0FG32</accession>
<reference evidence="1 2" key="1">
    <citation type="submission" date="2022-09" db="EMBL/GenBank/DDBJ databases">
        <authorList>
            <person name="Palmer J.M."/>
        </authorList>
    </citation>
    <scope>NUCLEOTIDE SEQUENCE [LARGE SCALE GENOMIC DNA]</scope>
    <source>
        <strain evidence="1 2">DSM 7382</strain>
    </source>
</reference>
<dbReference type="AlphaFoldDB" id="A0AAW0FG32"/>
<proteinExistence type="predicted"/>
<protein>
    <submittedName>
        <fullName evidence="1">Uncharacterized protein</fullName>
    </submittedName>
</protein>
<sequence length="71" mass="7839">MTTPNGILGEAVKRNITFEVEKSAIQDFTRKRIPTYENGKNTASNGLITSADFQTRPQECRSSALANSFSQ</sequence>
<comment type="caution">
    <text evidence="1">The sequence shown here is derived from an EMBL/GenBank/DDBJ whole genome shotgun (WGS) entry which is preliminary data.</text>
</comment>